<name>A0A7C9J234_9ACTN</name>
<dbReference type="Proteomes" id="UP000479526">
    <property type="component" value="Unassembled WGS sequence"/>
</dbReference>
<reference evidence="1 2" key="1">
    <citation type="submission" date="2020-01" db="EMBL/GenBank/DDBJ databases">
        <title>Herbidospora sp. NEAU-GS84 nov., a novel actinomycete isolated from soil.</title>
        <authorList>
            <person name="Han L."/>
        </authorList>
    </citation>
    <scope>NUCLEOTIDE SEQUENCE [LARGE SCALE GENOMIC DNA]</scope>
    <source>
        <strain evidence="1 2">NEAU-GS84</strain>
    </source>
</reference>
<keyword evidence="2" id="KW-1185">Reference proteome</keyword>
<comment type="caution">
    <text evidence="1">The sequence shown here is derived from an EMBL/GenBank/DDBJ whole genome shotgun (WGS) entry which is preliminary data.</text>
</comment>
<dbReference type="AlphaFoldDB" id="A0A7C9J234"/>
<evidence type="ECO:0000313" key="2">
    <source>
        <dbReference type="Proteomes" id="UP000479526"/>
    </source>
</evidence>
<gene>
    <name evidence="1" type="ORF">GT755_11905</name>
</gene>
<evidence type="ECO:0000313" key="1">
    <source>
        <dbReference type="EMBL" id="NAS22386.1"/>
    </source>
</evidence>
<organism evidence="1 2">
    <name type="scientific">Herbidospora solisilvae</name>
    <dbReference type="NCBI Taxonomy" id="2696284"/>
    <lineage>
        <taxon>Bacteria</taxon>
        <taxon>Bacillati</taxon>
        <taxon>Actinomycetota</taxon>
        <taxon>Actinomycetes</taxon>
        <taxon>Streptosporangiales</taxon>
        <taxon>Streptosporangiaceae</taxon>
        <taxon>Herbidospora</taxon>
    </lineage>
</organism>
<proteinExistence type="predicted"/>
<protein>
    <submittedName>
        <fullName evidence="1">Uncharacterized protein</fullName>
    </submittedName>
</protein>
<sequence>MVVSESGTQRRYPQFAWEEFLAAQARSTVGERTFDGNERLVGNTTTIEEEDHLLLHRVKGQGEWLSVMNWDTGEWRELESKASEGYLETSVICFLPFGNIVGIMQGSTSAPSHKALESWLNAMKVFGQADLTVRALISPAQIDRLRKAEGANKIEIRMGARKIDALNDRNGRLAGFLKRARQDYGDINVTLIISVPKGKGRSEDRQGLLNDLIDLEHVMPGSADKARATLVYAEPSGAEYTQLAEFVEHHVTAKRRVPAVDTEGNSIRILSAVDAILGVAAEHEAELRLAVSTD</sequence>
<dbReference type="EMBL" id="WXEW01000003">
    <property type="protein sequence ID" value="NAS22386.1"/>
    <property type="molecule type" value="Genomic_DNA"/>
</dbReference>
<accession>A0A7C9J234</accession>